<dbReference type="Proteomes" id="UP000359050">
    <property type="component" value="Genome"/>
</dbReference>
<evidence type="ECO:0000313" key="2">
    <source>
        <dbReference type="Proteomes" id="UP000359050"/>
    </source>
</evidence>
<sequence>MEHCEYEAGFFFTPVESTGLLDQYDCYVVHSSLKYPRGLGYPGRLNHFTYLGEAHVIVHARNRRVAEKKVRRLLRKHYRKNR</sequence>
<gene>
    <name evidence="1" type="primary">241</name>
    <name evidence="1" type="ORF">SEA_LIMPID_241</name>
</gene>
<organism evidence="1 2">
    <name type="scientific">Streptomyces phage Limpid</name>
    <dbReference type="NCBI Taxonomy" id="2653770"/>
    <lineage>
        <taxon>Viruses</taxon>
        <taxon>Duplodnaviria</taxon>
        <taxon>Heunggongvirae</taxon>
        <taxon>Uroviricota</taxon>
        <taxon>Caudoviricetes</taxon>
        <taxon>Stanwilliamsviridae</taxon>
        <taxon>Loccivirinae</taxon>
        <taxon>Annadreamyvirus</taxon>
        <taxon>Annadreamyvirus annadreamy</taxon>
    </lineage>
</organism>
<accession>A0A5Q2WM09</accession>
<dbReference type="EMBL" id="MN369754">
    <property type="protein sequence ID" value="QGH79542.1"/>
    <property type="molecule type" value="Genomic_DNA"/>
</dbReference>
<reference evidence="1 2" key="1">
    <citation type="submission" date="2019-08" db="EMBL/GenBank/DDBJ databases">
        <authorList>
            <person name="Anderson K.N."/>
            <person name="Nick C.D."/>
            <person name="Roberts T.L."/>
            <person name="Webster M."/>
            <person name="Summerhill K.A."/>
            <person name="Layton S.R."/>
            <person name="Smith B.R."/>
            <person name="Hughes L.E."/>
            <person name="Garlena R.A."/>
            <person name="Russell D.A."/>
            <person name="Pope W.H."/>
            <person name="Jacobs-Sera D."/>
            <person name="Hatfull G.F."/>
        </authorList>
    </citation>
    <scope>NUCLEOTIDE SEQUENCE [LARGE SCALE GENOMIC DNA]</scope>
</reference>
<name>A0A5Q2WM09_9CAUD</name>
<proteinExistence type="predicted"/>
<evidence type="ECO:0000313" key="1">
    <source>
        <dbReference type="EMBL" id="QGH79542.1"/>
    </source>
</evidence>
<protein>
    <submittedName>
        <fullName evidence="1">Uncharacterized protein</fullName>
    </submittedName>
</protein>